<protein>
    <submittedName>
        <fullName evidence="2">Membrane protein</fullName>
    </submittedName>
</protein>
<comment type="caution">
    <text evidence="2">The sequence shown here is derived from an EMBL/GenBank/DDBJ whole genome shotgun (WGS) entry which is preliminary data.</text>
</comment>
<gene>
    <name evidence="2" type="ORF">Z955_07865</name>
</gene>
<sequence>MNHENARKIAAQAIGYISMIIFLIIFLLILNWFFKITSYQRLEGMPLMMANFTGPIGVVLGIVSIIIEPNKVGKIGIACNLIIWILPCLYWFLGTLILGV</sequence>
<keyword evidence="1" id="KW-1133">Transmembrane helix</keyword>
<dbReference type="EMBL" id="JDRY01000034">
    <property type="protein sequence ID" value="KGM99466.1"/>
    <property type="molecule type" value="Genomic_DNA"/>
</dbReference>
<dbReference type="Proteomes" id="UP000030014">
    <property type="component" value="Unassembled WGS sequence"/>
</dbReference>
<evidence type="ECO:0000313" key="3">
    <source>
        <dbReference type="Proteomes" id="UP000030014"/>
    </source>
</evidence>
<keyword evidence="1" id="KW-0812">Transmembrane</keyword>
<keyword evidence="1" id="KW-0472">Membrane</keyword>
<feature type="transmembrane region" description="Helical" evidence="1">
    <location>
        <begin position="46"/>
        <end position="67"/>
    </location>
</feature>
<dbReference type="RefSeq" id="WP_039258379.1">
    <property type="nucleotide sequence ID" value="NZ_JDRY01000034.1"/>
</dbReference>
<proteinExistence type="predicted"/>
<organism evidence="2 3">
    <name type="scientific">Clostridium botulinum C/D str. DC5</name>
    <dbReference type="NCBI Taxonomy" id="1443128"/>
    <lineage>
        <taxon>Bacteria</taxon>
        <taxon>Bacillati</taxon>
        <taxon>Bacillota</taxon>
        <taxon>Clostridia</taxon>
        <taxon>Eubacteriales</taxon>
        <taxon>Clostridiaceae</taxon>
        <taxon>Clostridium</taxon>
    </lineage>
</organism>
<feature type="transmembrane region" description="Helical" evidence="1">
    <location>
        <begin position="13"/>
        <end position="34"/>
    </location>
</feature>
<accession>A0A0A0IGR2</accession>
<evidence type="ECO:0000256" key="1">
    <source>
        <dbReference type="SAM" id="Phobius"/>
    </source>
</evidence>
<name>A0A0A0IGR2_CLOBO</name>
<reference evidence="2 3" key="1">
    <citation type="submission" date="2014-01" db="EMBL/GenBank/DDBJ databases">
        <title>Plasmidome dynamics in the species complex Clostridium novyi sensu lato converts strains of independent lineages into distinctly different pathogens.</title>
        <authorList>
            <person name="Skarin H."/>
            <person name="Segerman B."/>
        </authorList>
    </citation>
    <scope>NUCLEOTIDE SEQUENCE [LARGE SCALE GENOMIC DNA]</scope>
    <source>
        <strain evidence="2 3">DC5</strain>
    </source>
</reference>
<evidence type="ECO:0000313" key="2">
    <source>
        <dbReference type="EMBL" id="KGM99466.1"/>
    </source>
</evidence>
<feature type="transmembrane region" description="Helical" evidence="1">
    <location>
        <begin position="73"/>
        <end position="98"/>
    </location>
</feature>
<dbReference type="AlphaFoldDB" id="A0A0A0IGR2"/>